<proteinExistence type="predicted"/>
<evidence type="ECO:0000313" key="2">
    <source>
        <dbReference type="EMBL" id="KXT03716.1"/>
    </source>
</evidence>
<gene>
    <name evidence="2" type="ORF">AC578_5145</name>
</gene>
<keyword evidence="3" id="KW-1185">Reference proteome</keyword>
<evidence type="ECO:0000256" key="1">
    <source>
        <dbReference type="SAM" id="Phobius"/>
    </source>
</evidence>
<dbReference type="EMBL" id="LFZN01000028">
    <property type="protein sequence ID" value="KXT03716.1"/>
    <property type="molecule type" value="Genomic_DNA"/>
</dbReference>
<name>A0A139HMT3_9PEZI</name>
<dbReference type="Proteomes" id="UP000070133">
    <property type="component" value="Unassembled WGS sequence"/>
</dbReference>
<feature type="transmembrane region" description="Helical" evidence="1">
    <location>
        <begin position="23"/>
        <end position="44"/>
    </location>
</feature>
<reference evidence="2 3" key="1">
    <citation type="submission" date="2015-07" db="EMBL/GenBank/DDBJ databases">
        <title>Comparative genomics of the Sigatoka disease complex on banana suggests a link between parallel evolutionary changes in Pseudocercospora fijiensis and Pseudocercospora eumusae and increased virulence on the banana host.</title>
        <authorList>
            <person name="Chang T.-C."/>
            <person name="Salvucci A."/>
            <person name="Crous P.W."/>
            <person name="Stergiopoulos I."/>
        </authorList>
    </citation>
    <scope>NUCLEOTIDE SEQUENCE [LARGE SCALE GENOMIC DNA]</scope>
    <source>
        <strain evidence="2 3">CBS 114824</strain>
    </source>
</reference>
<sequence>MPKSTYTAVPVKVAGSSSCRTGLVGAILLHLAAGVFAGGVLLRFSFLMAKSHTRWTKEHGMDWIKRYRGTAPLSEDECSSPASSEEDKAMLEGIGLLWIVSFAH</sequence>
<dbReference type="AlphaFoldDB" id="A0A139HMT3"/>
<keyword evidence="1" id="KW-0812">Transmembrane</keyword>
<keyword evidence="1" id="KW-0472">Membrane</keyword>
<protein>
    <submittedName>
        <fullName evidence="2">Uncharacterized protein</fullName>
    </submittedName>
</protein>
<evidence type="ECO:0000313" key="3">
    <source>
        <dbReference type="Proteomes" id="UP000070133"/>
    </source>
</evidence>
<keyword evidence="1" id="KW-1133">Transmembrane helix</keyword>
<comment type="caution">
    <text evidence="2">The sequence shown here is derived from an EMBL/GenBank/DDBJ whole genome shotgun (WGS) entry which is preliminary data.</text>
</comment>
<organism evidence="2 3">
    <name type="scientific">Pseudocercospora eumusae</name>
    <dbReference type="NCBI Taxonomy" id="321146"/>
    <lineage>
        <taxon>Eukaryota</taxon>
        <taxon>Fungi</taxon>
        <taxon>Dikarya</taxon>
        <taxon>Ascomycota</taxon>
        <taxon>Pezizomycotina</taxon>
        <taxon>Dothideomycetes</taxon>
        <taxon>Dothideomycetidae</taxon>
        <taxon>Mycosphaerellales</taxon>
        <taxon>Mycosphaerellaceae</taxon>
        <taxon>Pseudocercospora</taxon>
    </lineage>
</organism>
<accession>A0A139HMT3</accession>